<name>A0ABX2SHZ6_9ACTN</name>
<gene>
    <name evidence="1" type="ORF">BJ975_001897</name>
</gene>
<evidence type="ECO:0000313" key="2">
    <source>
        <dbReference type="Proteomes" id="UP000587211"/>
    </source>
</evidence>
<organism evidence="1 2">
    <name type="scientific">Aeromicrobium tamlense</name>
    <dbReference type="NCBI Taxonomy" id="375541"/>
    <lineage>
        <taxon>Bacteria</taxon>
        <taxon>Bacillati</taxon>
        <taxon>Actinomycetota</taxon>
        <taxon>Actinomycetes</taxon>
        <taxon>Propionibacteriales</taxon>
        <taxon>Nocardioidaceae</taxon>
        <taxon>Aeromicrobium</taxon>
    </lineage>
</organism>
<keyword evidence="2" id="KW-1185">Reference proteome</keyword>
<dbReference type="RefSeq" id="WP_263280680.1">
    <property type="nucleotide sequence ID" value="NZ_BAAAMP010000020.1"/>
</dbReference>
<protein>
    <submittedName>
        <fullName evidence="1">Uncharacterized protein</fullName>
    </submittedName>
</protein>
<dbReference type="Proteomes" id="UP000587211">
    <property type="component" value="Unassembled WGS sequence"/>
</dbReference>
<proteinExistence type="predicted"/>
<accession>A0ABX2SHZ6</accession>
<comment type="caution">
    <text evidence="1">The sequence shown here is derived from an EMBL/GenBank/DDBJ whole genome shotgun (WGS) entry which is preliminary data.</text>
</comment>
<evidence type="ECO:0000313" key="1">
    <source>
        <dbReference type="EMBL" id="NYI38522.1"/>
    </source>
</evidence>
<sequence>MLLWMILIALTMWGIAATVRVVRRDGLRRLPTAPILRRPEARR</sequence>
<reference evidence="1 2" key="1">
    <citation type="submission" date="2020-07" db="EMBL/GenBank/DDBJ databases">
        <title>Sequencing the genomes of 1000 actinobacteria strains.</title>
        <authorList>
            <person name="Klenk H.-P."/>
        </authorList>
    </citation>
    <scope>NUCLEOTIDE SEQUENCE [LARGE SCALE GENOMIC DNA]</scope>
    <source>
        <strain evidence="1 2">DSM 19087</strain>
    </source>
</reference>
<dbReference type="EMBL" id="JACBZN010000001">
    <property type="protein sequence ID" value="NYI38522.1"/>
    <property type="molecule type" value="Genomic_DNA"/>
</dbReference>